<reference evidence="3" key="1">
    <citation type="journal article" date="2019" name="Int. J. Syst. Evol. Microbiol.">
        <title>The Global Catalogue of Microorganisms (GCM) 10K type strain sequencing project: providing services to taxonomists for standard genome sequencing and annotation.</title>
        <authorList>
            <consortium name="The Broad Institute Genomics Platform"/>
            <consortium name="The Broad Institute Genome Sequencing Center for Infectious Disease"/>
            <person name="Wu L."/>
            <person name="Ma J."/>
        </authorList>
    </citation>
    <scope>NUCLEOTIDE SEQUENCE [LARGE SCALE GENOMIC DNA]</scope>
    <source>
        <strain evidence="3">JCM 16908</strain>
    </source>
</reference>
<gene>
    <name evidence="2" type="ORF">GCM10022226_30350</name>
</gene>
<organism evidence="2 3">
    <name type="scientific">Sphaerisporangium flaviroseum</name>
    <dbReference type="NCBI Taxonomy" id="509199"/>
    <lineage>
        <taxon>Bacteria</taxon>
        <taxon>Bacillati</taxon>
        <taxon>Actinomycetota</taxon>
        <taxon>Actinomycetes</taxon>
        <taxon>Streptosporangiales</taxon>
        <taxon>Streptosporangiaceae</taxon>
        <taxon>Sphaerisporangium</taxon>
    </lineage>
</organism>
<sequence length="120" mass="11452">MRLPYGAGSNTDAEGAGGGGGGGGGISGHAGGFSGHAGGRVGWLVCSGAIAGEPPDIMPGLGVLGMISCEAGVSAGESEKAPRNCRPVGSVGGSCIGRPWTADSGLGSGSYEFTTAKRLN</sequence>
<dbReference type="Proteomes" id="UP001500888">
    <property type="component" value="Unassembled WGS sequence"/>
</dbReference>
<protein>
    <submittedName>
        <fullName evidence="2">Uncharacterized protein</fullName>
    </submittedName>
</protein>
<name>A0ABP7I5X2_9ACTN</name>
<feature type="compositionally biased region" description="Gly residues" evidence="1">
    <location>
        <begin position="15"/>
        <end position="31"/>
    </location>
</feature>
<feature type="region of interest" description="Disordered" evidence="1">
    <location>
        <begin position="1"/>
        <end position="31"/>
    </location>
</feature>
<comment type="caution">
    <text evidence="2">The sequence shown here is derived from an EMBL/GenBank/DDBJ whole genome shotgun (WGS) entry which is preliminary data.</text>
</comment>
<dbReference type="EMBL" id="BAAAZR010000006">
    <property type="protein sequence ID" value="GAA3808188.1"/>
    <property type="molecule type" value="Genomic_DNA"/>
</dbReference>
<keyword evidence="3" id="KW-1185">Reference proteome</keyword>
<accession>A0ABP7I5X2</accession>
<proteinExistence type="predicted"/>
<evidence type="ECO:0000313" key="3">
    <source>
        <dbReference type="Proteomes" id="UP001500888"/>
    </source>
</evidence>
<evidence type="ECO:0000313" key="2">
    <source>
        <dbReference type="EMBL" id="GAA3808188.1"/>
    </source>
</evidence>
<evidence type="ECO:0000256" key="1">
    <source>
        <dbReference type="SAM" id="MobiDB-lite"/>
    </source>
</evidence>